<dbReference type="EMBL" id="SPSB01000001">
    <property type="protein sequence ID" value="TFV97411.1"/>
    <property type="molecule type" value="Genomic_DNA"/>
</dbReference>
<dbReference type="SUPFAM" id="SSF53756">
    <property type="entry name" value="UDP-Glycosyltransferase/glycogen phosphorylase"/>
    <property type="match status" value="1"/>
</dbReference>
<protein>
    <recommendedName>
        <fullName evidence="3">UDP-N-acetylglucosamine 2-epimerase (non-hydrolyzing)</fullName>
        <ecNumber evidence="3">5.1.3.14</ecNumber>
    </recommendedName>
</protein>
<evidence type="ECO:0000256" key="2">
    <source>
        <dbReference type="ARBA" id="ARBA00038209"/>
    </source>
</evidence>
<name>A0A4Y9QY53_9BACT</name>
<accession>A0A4Y9QY53</accession>
<keyword evidence="7" id="KW-1185">Reference proteome</keyword>
<dbReference type="NCBIfam" id="TIGR00236">
    <property type="entry name" value="wecB"/>
    <property type="match status" value="1"/>
</dbReference>
<feature type="domain" description="UDP-N-acetylglucosamine 2-epimerase" evidence="5">
    <location>
        <begin position="25"/>
        <end position="376"/>
    </location>
</feature>
<evidence type="ECO:0000259" key="5">
    <source>
        <dbReference type="Pfam" id="PF02350"/>
    </source>
</evidence>
<dbReference type="Gene3D" id="3.40.50.2000">
    <property type="entry name" value="Glycogen Phosphorylase B"/>
    <property type="match status" value="2"/>
</dbReference>
<evidence type="ECO:0000256" key="1">
    <source>
        <dbReference type="ARBA" id="ARBA00023235"/>
    </source>
</evidence>
<dbReference type="RefSeq" id="WP_135069984.1">
    <property type="nucleotide sequence ID" value="NZ_SPSB01000001.1"/>
</dbReference>
<evidence type="ECO:0000256" key="4">
    <source>
        <dbReference type="RuleBase" id="RU003513"/>
    </source>
</evidence>
<sequence length="383" mass="42948">MTEKQKILIVFGTRPEAIKMIPLVKELQSNSKFHVKVCVTAQHREMLDQVLNLFQVTPDYDLNIMEPNQGLIDITIKILNGMKKILGEYKPIMVLVHGDTTTCMATSLAAFYFKIKIGHVEAGLRTFDLQSPWPEELNRQITDKISDLYFAPTISTKKNLLKDGVSEDRIVVTGNTVIDALNLIVEKIKNDQDISDTLRNGFNSLGVDVLRKFILVTGHRRENFGIGFMNICKALKDLASMFPNIQIVYPVHLNPNVKDLVFAEIGKIENIKLIPPQEYLPFVYLMSLSYVILTDSGGIQEEGPSLKKPILVMRDTTERPEAVKSGVVKLVGTNHNEIVHNVASLINDPKLYADMISSENPYGDGLASRYIANAIEKYLCSSI</sequence>
<dbReference type="EC" id="5.1.3.14" evidence="3"/>
<dbReference type="Proteomes" id="UP000297647">
    <property type="component" value="Unassembled WGS sequence"/>
</dbReference>
<dbReference type="CDD" id="cd03786">
    <property type="entry name" value="GTB_UDP-GlcNAc_2-Epimerase"/>
    <property type="match status" value="1"/>
</dbReference>
<dbReference type="PANTHER" id="PTHR43174:SF2">
    <property type="entry name" value="UDP-N-ACETYLGLUCOSAMINE 2-EPIMERASE"/>
    <property type="match status" value="1"/>
</dbReference>
<dbReference type="Pfam" id="PF02350">
    <property type="entry name" value="Epimerase_2"/>
    <property type="match status" value="1"/>
</dbReference>
<evidence type="ECO:0000313" key="6">
    <source>
        <dbReference type="EMBL" id="TFV97411.1"/>
    </source>
</evidence>
<proteinExistence type="inferred from homology"/>
<reference evidence="6 7" key="1">
    <citation type="submission" date="2019-03" db="EMBL/GenBank/DDBJ databases">
        <title>Algoriphagus sp. nov, a new strain isolated from root system soil of mangrove plant Kandelia.</title>
        <authorList>
            <person name="Yin Q."/>
            <person name="Wang K."/>
            <person name="Song Z."/>
        </authorList>
    </citation>
    <scope>NUCLEOTIDE SEQUENCE [LARGE SCALE GENOMIC DNA]</scope>
    <source>
        <strain evidence="6 7">XY-J91</strain>
    </source>
</reference>
<dbReference type="GO" id="GO:0008761">
    <property type="term" value="F:UDP-N-acetylglucosamine 2-epimerase activity"/>
    <property type="evidence" value="ECO:0007669"/>
    <property type="project" value="UniProtKB-EC"/>
</dbReference>
<organism evidence="6 7">
    <name type="scientific">Algoriphagus kandeliae</name>
    <dbReference type="NCBI Taxonomy" id="2562278"/>
    <lineage>
        <taxon>Bacteria</taxon>
        <taxon>Pseudomonadati</taxon>
        <taxon>Bacteroidota</taxon>
        <taxon>Cytophagia</taxon>
        <taxon>Cytophagales</taxon>
        <taxon>Cyclobacteriaceae</taxon>
        <taxon>Algoriphagus</taxon>
    </lineage>
</organism>
<comment type="caution">
    <text evidence="6">The sequence shown here is derived from an EMBL/GenBank/DDBJ whole genome shotgun (WGS) entry which is preliminary data.</text>
</comment>
<gene>
    <name evidence="6" type="ORF">E4S40_01785</name>
</gene>
<dbReference type="FunFam" id="3.40.50.2000:FF:000043">
    <property type="entry name" value="UDP-N-acetylglucosamine 2-epimerase"/>
    <property type="match status" value="1"/>
</dbReference>
<dbReference type="InterPro" id="IPR029767">
    <property type="entry name" value="WecB-like"/>
</dbReference>
<dbReference type="OrthoDB" id="9803238at2"/>
<evidence type="ECO:0000313" key="7">
    <source>
        <dbReference type="Proteomes" id="UP000297647"/>
    </source>
</evidence>
<evidence type="ECO:0000256" key="3">
    <source>
        <dbReference type="ARBA" id="ARBA00038858"/>
    </source>
</evidence>
<dbReference type="AlphaFoldDB" id="A0A4Y9QY53"/>
<dbReference type="InterPro" id="IPR003331">
    <property type="entry name" value="UDP_GlcNAc_Epimerase_2_dom"/>
</dbReference>
<dbReference type="PANTHER" id="PTHR43174">
    <property type="entry name" value="UDP-N-ACETYLGLUCOSAMINE 2-EPIMERASE"/>
    <property type="match status" value="1"/>
</dbReference>
<keyword evidence="1 4" id="KW-0413">Isomerase</keyword>
<comment type="similarity">
    <text evidence="2 4">Belongs to the UDP-N-acetylglucosamine 2-epimerase family.</text>
</comment>